<dbReference type="Gene3D" id="3.40.630.30">
    <property type="match status" value="1"/>
</dbReference>
<dbReference type="Pfam" id="PF13444">
    <property type="entry name" value="Acetyltransf_5"/>
    <property type="match status" value="1"/>
</dbReference>
<comment type="caution">
    <text evidence="1">The sequence shown here is derived from an EMBL/GenBank/DDBJ whole genome shotgun (WGS) entry which is preliminary data.</text>
</comment>
<gene>
    <name evidence="1" type="ORF">C8R14_1151</name>
</gene>
<organism evidence="1 2">
    <name type="scientific">Nitrosomonas eutropha</name>
    <dbReference type="NCBI Taxonomy" id="916"/>
    <lineage>
        <taxon>Bacteria</taxon>
        <taxon>Pseudomonadati</taxon>
        <taxon>Pseudomonadota</taxon>
        <taxon>Betaproteobacteria</taxon>
        <taxon>Nitrosomonadales</taxon>
        <taxon>Nitrosomonadaceae</taxon>
        <taxon>Nitrosomonas</taxon>
    </lineage>
</organism>
<name>A0ABX5M6F0_9PROT</name>
<reference evidence="1 2" key="1">
    <citation type="submission" date="2018-04" db="EMBL/GenBank/DDBJ databases">
        <title>Active sludge and wastewater microbial communities from Klosterneuburg, Austria.</title>
        <authorList>
            <person name="Wagner M."/>
        </authorList>
    </citation>
    <scope>NUCLEOTIDE SEQUENCE [LARGE SCALE GENOMIC DNA]</scope>
    <source>
        <strain evidence="1 2">Nm 57</strain>
    </source>
</reference>
<keyword evidence="2" id="KW-1185">Reference proteome</keyword>
<dbReference type="Proteomes" id="UP000247780">
    <property type="component" value="Unassembled WGS sequence"/>
</dbReference>
<dbReference type="NCBIfam" id="TIGR03694">
    <property type="entry name" value="exosort_acyl"/>
    <property type="match status" value="1"/>
</dbReference>
<protein>
    <submittedName>
        <fullName evidence="1">N-acyl amino acid synthase of PEP-CTERM/exosortase system</fullName>
    </submittedName>
</protein>
<evidence type="ECO:0000313" key="1">
    <source>
        <dbReference type="EMBL" id="PXV80603.1"/>
    </source>
</evidence>
<dbReference type="EMBL" id="QICQ01000015">
    <property type="protein sequence ID" value="PXV80603.1"/>
    <property type="molecule type" value="Genomic_DNA"/>
</dbReference>
<dbReference type="RefSeq" id="WP_011634473.1">
    <property type="nucleotide sequence ID" value="NZ_FNNM01000013.1"/>
</dbReference>
<evidence type="ECO:0000313" key="2">
    <source>
        <dbReference type="Proteomes" id="UP000247780"/>
    </source>
</evidence>
<dbReference type="InterPro" id="IPR016181">
    <property type="entry name" value="Acyl_CoA_acyltransferase"/>
</dbReference>
<dbReference type="InterPro" id="IPR022484">
    <property type="entry name" value="PEP-CTERM/exosrtase_acylTfrase"/>
</dbReference>
<accession>A0ABX5M6F0</accession>
<proteinExistence type="predicted"/>
<dbReference type="SUPFAM" id="SSF55729">
    <property type="entry name" value="Acyl-CoA N-acyltransferases (Nat)"/>
    <property type="match status" value="1"/>
</dbReference>
<sequence length="270" mass="31365">MNDLEKAFHQYFEIVHANTPELLKEAFGLRFRILCVYNDISGFNSVNYPDKLENDEYDSRSAHLLLRHRPTDTFIGTTRLILPDLQHPENKLPTELHTQFYPEFQVDPSSRKHTAEISRFAILSDFFKRKNEHYTLAGPVDIPTRPAGKPHERRRFPHPMLGLVVGIIQTCAQYEIYYLLSSMEPALNKLLGFYGLQLNSIGPSTDYHGLRSPYHVCLLDVLDRIYRDQRTIWELVTDHGNIWPADLTLLRQQNRRQLADYGSARISGNQ</sequence>